<dbReference type="PANTHER" id="PTHR11629">
    <property type="entry name" value="VACUOLAR PROTON ATPASES"/>
    <property type="match status" value="1"/>
</dbReference>
<dbReference type="AlphaFoldDB" id="D6GT59"/>
<dbReference type="Pfam" id="PF01496">
    <property type="entry name" value="V_ATPase_I"/>
    <property type="match status" value="2"/>
</dbReference>
<dbReference type="GO" id="GO:0051117">
    <property type="term" value="F:ATPase binding"/>
    <property type="evidence" value="ECO:0007669"/>
    <property type="project" value="TreeGrafter"/>
</dbReference>
<dbReference type="KEGG" id="faa:HMPREF0389_01297"/>
<name>D6GT59_FILAD</name>
<dbReference type="STRING" id="546269.HMPREF0389_01297"/>
<dbReference type="PANTHER" id="PTHR11629:SF63">
    <property type="entry name" value="V-TYPE PROTON ATPASE SUBUNIT A"/>
    <property type="match status" value="1"/>
</dbReference>
<evidence type="ECO:0000256" key="2">
    <source>
        <dbReference type="ARBA" id="ARBA00009904"/>
    </source>
</evidence>
<proteinExistence type="inferred from homology"/>
<reference evidence="10" key="1">
    <citation type="submission" date="2010-12" db="EMBL/GenBank/DDBJ databases">
        <title>The genome sequence of Filifactor alocis strain ATCC 35896.</title>
        <authorList>
            <consortium name="The Broad Institute Genome Sequencing Platform"/>
            <person name="Ward D."/>
            <person name="Earl A."/>
            <person name="Feldgarden M."/>
            <person name="Young S.K."/>
            <person name="Gargeya S."/>
            <person name="Zeng Q."/>
            <person name="Alvarado L."/>
            <person name="Berlin A."/>
            <person name="Bochicchio J."/>
            <person name="Chapman S.B."/>
            <person name="Chen Z."/>
            <person name="Freedman E."/>
            <person name="Gellesch M."/>
            <person name="Goldberg J."/>
            <person name="Griggs A."/>
            <person name="Gujja S."/>
            <person name="Heilman E."/>
            <person name="Heiman D."/>
            <person name="Howarth C."/>
            <person name="Mehta T."/>
            <person name="Neiman D."/>
            <person name="Pearson M."/>
            <person name="Roberts A."/>
            <person name="Saif S."/>
            <person name="Shea T."/>
            <person name="Shenoy N."/>
            <person name="Sisk P."/>
            <person name="Stolte C."/>
            <person name="Sykes S."/>
            <person name="White J."/>
            <person name="Yandava C."/>
            <person name="Izard J."/>
            <person name="Blanton J.M."/>
            <person name="Baranova O.V."/>
            <person name="Tanner A.C."/>
            <person name="Dewhirst F.E."/>
            <person name="Haas B."/>
            <person name="Nusbaum C."/>
            <person name="Birren B."/>
        </authorList>
    </citation>
    <scope>NUCLEOTIDE SEQUENCE [LARGE SCALE GENOMIC DNA]</scope>
    <source>
        <strain evidence="10">ATCC 35896 / D40 B5</strain>
    </source>
</reference>
<evidence type="ECO:0000256" key="1">
    <source>
        <dbReference type="ARBA" id="ARBA00004141"/>
    </source>
</evidence>
<dbReference type="GO" id="GO:0046961">
    <property type="term" value="F:proton-transporting ATPase activity, rotational mechanism"/>
    <property type="evidence" value="ECO:0007669"/>
    <property type="project" value="InterPro"/>
</dbReference>
<feature type="transmembrane region" description="Helical" evidence="8">
    <location>
        <begin position="449"/>
        <end position="470"/>
    </location>
</feature>
<protein>
    <submittedName>
        <fullName evidence="9">V-type ATPase 116kDa subunit family protein</fullName>
    </submittedName>
</protein>
<dbReference type="RefSeq" id="WP_014263148.1">
    <property type="nucleotide sequence ID" value="NC_016630.1"/>
</dbReference>
<keyword evidence="3" id="KW-0813">Transport</keyword>
<dbReference type="GO" id="GO:0033179">
    <property type="term" value="C:proton-transporting V-type ATPase, V0 domain"/>
    <property type="evidence" value="ECO:0007669"/>
    <property type="project" value="InterPro"/>
</dbReference>
<keyword evidence="4 8" id="KW-0812">Transmembrane</keyword>
<keyword evidence="5 8" id="KW-1133">Transmembrane helix</keyword>
<evidence type="ECO:0000256" key="6">
    <source>
        <dbReference type="ARBA" id="ARBA00023065"/>
    </source>
</evidence>
<dbReference type="GO" id="GO:0007035">
    <property type="term" value="P:vacuolar acidification"/>
    <property type="evidence" value="ECO:0007669"/>
    <property type="project" value="TreeGrafter"/>
</dbReference>
<dbReference type="PATRIC" id="fig|546269.5.peg.1703"/>
<keyword evidence="7 8" id="KW-0472">Membrane</keyword>
<feature type="transmembrane region" description="Helical" evidence="8">
    <location>
        <begin position="410"/>
        <end position="429"/>
    </location>
</feature>
<evidence type="ECO:0000256" key="4">
    <source>
        <dbReference type="ARBA" id="ARBA00022692"/>
    </source>
</evidence>
<dbReference type="GO" id="GO:0016471">
    <property type="term" value="C:vacuolar proton-transporting V-type ATPase complex"/>
    <property type="evidence" value="ECO:0007669"/>
    <property type="project" value="TreeGrafter"/>
</dbReference>
<sequence length="658" mass="75262">MAVEKMKLMNIVAPIEDMHDILKDLILSEKLHIKNYTKDKIADSLTMSVLSKYEDPIRDLGRFTRYRPEKIDFKSLDEDIVQIERLLDVKIPVKKEVDEHYEFDKVANRIREIYQSLKPLSKDRLFEDKEIRDKEEFLESIEFLKDMDFDISEIQNMEHFNYHIGTLTKERRIKLRDNYENIPAVVLHIGSSAGTESYLIFTPKQNEEETSKILKSLNFREIAIPEELTGVVSEVAKDIKKQVDVLKEKKEDRLAVVKGIQTQYLEEIVLLNSELQLEKEIHELQNNVAVTKNFFYFTGWISELDWKEVEQDLLRKHENIIVHPLESKEVEREIIPPTRLRNNSLIKPFELLVNMYGIPNYNELDPTFFLGITYLILFGAMFGDVGQGLVFIVIGFLLSPKKKPSPYGEILKRIGVSSTIFGFLYGSIFGLEEVIPALLVRPMENINQVLYTAIGFGVILLLISFGMSMYNLGVEGKKDEMIFGNHGFAGLAFYIALLVGLLQTVLGSNVIPSIVLVVISVISLGMILLRVPLYAMMNKEKPHYEEGKSSYYIEGGFNLIETILSFLSNTISFIRVGAFALNHVGLFLAFTTMANMVNNKAIGIFIMVLGNIIIIGLEGLIVLIQGLRLEYYELFGKYFKGDGRAFVPVTFIEKEGEI</sequence>
<feature type="transmembrane region" description="Helical" evidence="8">
    <location>
        <begin position="573"/>
        <end position="590"/>
    </location>
</feature>
<dbReference type="InterPro" id="IPR002490">
    <property type="entry name" value="V-ATPase_116kDa_su"/>
</dbReference>
<evidence type="ECO:0000313" key="10">
    <source>
        <dbReference type="Proteomes" id="UP000007468"/>
    </source>
</evidence>
<comment type="subcellular location">
    <subcellularLocation>
        <location evidence="1">Membrane</location>
        <topology evidence="1">Multi-pass membrane protein</topology>
    </subcellularLocation>
</comment>
<dbReference type="OrthoDB" id="9803814at2"/>
<evidence type="ECO:0000256" key="3">
    <source>
        <dbReference type="ARBA" id="ARBA00022448"/>
    </source>
</evidence>
<comment type="similarity">
    <text evidence="2">Belongs to the V-ATPase 116 kDa subunit family.</text>
</comment>
<feature type="transmembrane region" description="Helical" evidence="8">
    <location>
        <begin position="602"/>
        <end position="624"/>
    </location>
</feature>
<evidence type="ECO:0000256" key="7">
    <source>
        <dbReference type="ARBA" id="ARBA00023136"/>
    </source>
</evidence>
<organism evidence="9 10">
    <name type="scientific">Filifactor alocis (strain ATCC 35896 / CCUG 47790 / D40 B5)</name>
    <name type="common">Fusobacterium alocis</name>
    <dbReference type="NCBI Taxonomy" id="546269"/>
    <lineage>
        <taxon>Bacteria</taxon>
        <taxon>Bacillati</taxon>
        <taxon>Bacillota</taxon>
        <taxon>Clostridia</taxon>
        <taxon>Peptostreptococcales</taxon>
        <taxon>Filifactoraceae</taxon>
        <taxon>Filifactor</taxon>
    </lineage>
</organism>
<keyword evidence="6" id="KW-0406">Ion transport</keyword>
<dbReference type="EMBL" id="CP002390">
    <property type="protein sequence ID" value="EFE28044.1"/>
    <property type="molecule type" value="Genomic_DNA"/>
</dbReference>
<evidence type="ECO:0000256" key="8">
    <source>
        <dbReference type="SAM" id="Phobius"/>
    </source>
</evidence>
<feature type="transmembrane region" description="Helical" evidence="8">
    <location>
        <begin position="368"/>
        <end position="398"/>
    </location>
</feature>
<evidence type="ECO:0000256" key="5">
    <source>
        <dbReference type="ARBA" id="ARBA00022989"/>
    </source>
</evidence>
<feature type="transmembrane region" description="Helical" evidence="8">
    <location>
        <begin position="482"/>
        <end position="504"/>
    </location>
</feature>
<feature type="transmembrane region" description="Helical" evidence="8">
    <location>
        <begin position="510"/>
        <end position="529"/>
    </location>
</feature>
<keyword evidence="10" id="KW-1185">Reference proteome</keyword>
<dbReference type="Proteomes" id="UP000007468">
    <property type="component" value="Chromosome"/>
</dbReference>
<dbReference type="eggNOG" id="COG1269">
    <property type="taxonomic scope" value="Bacteria"/>
</dbReference>
<accession>D6GT59</accession>
<evidence type="ECO:0000313" key="9">
    <source>
        <dbReference type="EMBL" id="EFE28044.1"/>
    </source>
</evidence>
<gene>
    <name evidence="9" type="ordered locus">HMPREF0389_01297</name>
</gene>